<dbReference type="NCBIfam" id="NF000648">
    <property type="entry name" value="PRK00026.1"/>
    <property type="match status" value="1"/>
</dbReference>
<dbReference type="GO" id="GO:0005829">
    <property type="term" value="C:cytosol"/>
    <property type="evidence" value="ECO:0007669"/>
    <property type="project" value="TreeGrafter"/>
</dbReference>
<dbReference type="Proteomes" id="UP000824221">
    <property type="component" value="Unassembled WGS sequence"/>
</dbReference>
<evidence type="ECO:0000256" key="6">
    <source>
        <dbReference type="ARBA" id="ARBA00014679"/>
    </source>
</evidence>
<evidence type="ECO:0000313" key="20">
    <source>
        <dbReference type="Proteomes" id="UP000824221"/>
    </source>
</evidence>
<reference evidence="19" key="1">
    <citation type="journal article" date="2021" name="PeerJ">
        <title>Extensive microbial diversity within the chicken gut microbiome revealed by metagenomics and culture.</title>
        <authorList>
            <person name="Gilroy R."/>
            <person name="Ravi A."/>
            <person name="Getino M."/>
            <person name="Pursley I."/>
            <person name="Horton D.L."/>
            <person name="Alikhan N.F."/>
            <person name="Baker D."/>
            <person name="Gharbi K."/>
            <person name="Hall N."/>
            <person name="Watson M."/>
            <person name="Adriaenssens E.M."/>
            <person name="Foster-Nyarko E."/>
            <person name="Jarju S."/>
            <person name="Secka A."/>
            <person name="Antonio M."/>
            <person name="Oren A."/>
            <person name="Chaudhuri R.R."/>
            <person name="La Ragione R."/>
            <person name="Hildebrand F."/>
            <person name="Pallen M.J."/>
        </authorList>
    </citation>
    <scope>NUCLEOTIDE SEQUENCE</scope>
    <source>
        <strain evidence="19">CHK156-179</strain>
    </source>
</reference>
<comment type="caution">
    <text evidence="19">The sequence shown here is derived from an EMBL/GenBank/DDBJ whole genome shotgun (WGS) entry which is preliminary data.</text>
</comment>
<evidence type="ECO:0000256" key="13">
    <source>
        <dbReference type="ARBA" id="ARBA00033392"/>
    </source>
</evidence>
<evidence type="ECO:0000256" key="15">
    <source>
        <dbReference type="HAMAP-Rule" id="MF_00605"/>
    </source>
</evidence>
<dbReference type="PANTHER" id="PTHR46417:SF1">
    <property type="entry name" value="TRNA (GUANINE-N(1)-)-METHYLTRANSFERASE"/>
    <property type="match status" value="1"/>
</dbReference>
<dbReference type="InterPro" id="IPR023148">
    <property type="entry name" value="tRNA_m1G_MeTrfase_C_sf"/>
</dbReference>
<dbReference type="FunFam" id="3.40.1280.10:FF:000001">
    <property type="entry name" value="tRNA (guanine-N(1)-)-methyltransferase"/>
    <property type="match status" value="1"/>
</dbReference>
<evidence type="ECO:0000256" key="12">
    <source>
        <dbReference type="ARBA" id="ARBA00029736"/>
    </source>
</evidence>
<keyword evidence="8 15" id="KW-0489">Methyltransferase</keyword>
<dbReference type="InterPro" id="IPR029028">
    <property type="entry name" value="Alpha/beta_knot_MTases"/>
</dbReference>
<evidence type="ECO:0000256" key="2">
    <source>
        <dbReference type="ARBA" id="ARBA00004496"/>
    </source>
</evidence>
<dbReference type="HAMAP" id="MF_00605">
    <property type="entry name" value="TrmD"/>
    <property type="match status" value="1"/>
</dbReference>
<comment type="function">
    <text evidence="1 15 17">Specifically methylates guanosine-37 in various tRNAs.</text>
</comment>
<evidence type="ECO:0000256" key="1">
    <source>
        <dbReference type="ARBA" id="ARBA00002634"/>
    </source>
</evidence>
<comment type="subunit">
    <text evidence="4 15 17">Homodimer.</text>
</comment>
<comment type="subcellular location">
    <subcellularLocation>
        <location evidence="2 15 17">Cytoplasm</location>
    </subcellularLocation>
</comment>
<evidence type="ECO:0000256" key="3">
    <source>
        <dbReference type="ARBA" id="ARBA00007630"/>
    </source>
</evidence>
<dbReference type="InterPro" id="IPR016009">
    <property type="entry name" value="tRNA_MeTrfase_TRMD/TRM10"/>
</dbReference>
<evidence type="ECO:0000313" key="19">
    <source>
        <dbReference type="EMBL" id="HJA02434.1"/>
    </source>
</evidence>
<name>A0A9D2H288_9FIRM</name>
<feature type="domain" description="tRNA methyltransferase TRMD/TRM10-type" evidence="18">
    <location>
        <begin position="1"/>
        <end position="221"/>
    </location>
</feature>
<dbReference type="PIRSF" id="PIRSF000386">
    <property type="entry name" value="tRNA_mtase"/>
    <property type="match status" value="1"/>
</dbReference>
<dbReference type="Gene3D" id="3.40.1280.10">
    <property type="match status" value="1"/>
</dbReference>
<protein>
    <recommendedName>
        <fullName evidence="6 15">tRNA (guanine-N(1)-)-methyltransferase</fullName>
        <ecNumber evidence="5 15">2.1.1.228</ecNumber>
    </recommendedName>
    <alternativeName>
        <fullName evidence="12 15">M1G-methyltransferase</fullName>
    </alternativeName>
    <alternativeName>
        <fullName evidence="13 15">tRNA [GM37] methyltransferase</fullName>
    </alternativeName>
</protein>
<dbReference type="Gene3D" id="1.10.1270.20">
    <property type="entry name" value="tRNA(m1g37)methyltransferase, domain 2"/>
    <property type="match status" value="1"/>
</dbReference>
<keyword evidence="11 15" id="KW-0819">tRNA processing</keyword>
<gene>
    <name evidence="15 19" type="primary">trmD</name>
    <name evidence="19" type="ORF">H9797_03530</name>
</gene>
<dbReference type="EC" id="2.1.1.228" evidence="5 15"/>
<dbReference type="CDD" id="cd18080">
    <property type="entry name" value="TrmD-like"/>
    <property type="match status" value="1"/>
</dbReference>
<accession>A0A9D2H288</accession>
<comment type="caution">
    <text evidence="15">Lacks conserved residue(s) required for the propagation of feature annotation.</text>
</comment>
<evidence type="ECO:0000259" key="18">
    <source>
        <dbReference type="Pfam" id="PF01746"/>
    </source>
</evidence>
<evidence type="ECO:0000256" key="16">
    <source>
        <dbReference type="PIRSR" id="PIRSR000386-1"/>
    </source>
</evidence>
<dbReference type="EMBL" id="DXAJ01000052">
    <property type="protein sequence ID" value="HJA02434.1"/>
    <property type="molecule type" value="Genomic_DNA"/>
</dbReference>
<dbReference type="InterPro" id="IPR029026">
    <property type="entry name" value="tRNA_m1G_MTases_N"/>
</dbReference>
<reference evidence="19" key="2">
    <citation type="submission" date="2021-04" db="EMBL/GenBank/DDBJ databases">
        <authorList>
            <person name="Gilroy R."/>
        </authorList>
    </citation>
    <scope>NUCLEOTIDE SEQUENCE</scope>
    <source>
        <strain evidence="19">CHK156-179</strain>
    </source>
</reference>
<evidence type="ECO:0000256" key="7">
    <source>
        <dbReference type="ARBA" id="ARBA00022490"/>
    </source>
</evidence>
<evidence type="ECO:0000256" key="9">
    <source>
        <dbReference type="ARBA" id="ARBA00022679"/>
    </source>
</evidence>
<comment type="similarity">
    <text evidence="3 15 17">Belongs to the RNA methyltransferase TrmD family.</text>
</comment>
<proteinExistence type="inferred from homology"/>
<organism evidence="19 20">
    <name type="scientific">Candidatus Gallimonas gallistercoris</name>
    <dbReference type="NCBI Taxonomy" id="2838602"/>
    <lineage>
        <taxon>Bacteria</taxon>
        <taxon>Bacillati</taxon>
        <taxon>Bacillota</taxon>
        <taxon>Clostridia</taxon>
        <taxon>Candidatus Gallimonas</taxon>
    </lineage>
</organism>
<evidence type="ECO:0000256" key="8">
    <source>
        <dbReference type="ARBA" id="ARBA00022603"/>
    </source>
</evidence>
<dbReference type="InterPro" id="IPR002649">
    <property type="entry name" value="tRNA_m1G_MeTrfase_TrmD"/>
</dbReference>
<evidence type="ECO:0000256" key="10">
    <source>
        <dbReference type="ARBA" id="ARBA00022691"/>
    </source>
</evidence>
<keyword evidence="7 15" id="KW-0963">Cytoplasm</keyword>
<dbReference type="Pfam" id="PF01746">
    <property type="entry name" value="tRNA_m1G_MT"/>
    <property type="match status" value="1"/>
</dbReference>
<dbReference type="NCBIfam" id="TIGR00088">
    <property type="entry name" value="trmD"/>
    <property type="match status" value="1"/>
</dbReference>
<dbReference type="SUPFAM" id="SSF75217">
    <property type="entry name" value="alpha/beta knot"/>
    <property type="match status" value="1"/>
</dbReference>
<evidence type="ECO:0000256" key="5">
    <source>
        <dbReference type="ARBA" id="ARBA00012807"/>
    </source>
</evidence>
<comment type="catalytic activity">
    <reaction evidence="14 15 17">
        <text>guanosine(37) in tRNA + S-adenosyl-L-methionine = N(1)-methylguanosine(37) in tRNA + S-adenosyl-L-homocysteine + H(+)</text>
        <dbReference type="Rhea" id="RHEA:36899"/>
        <dbReference type="Rhea" id="RHEA-COMP:10145"/>
        <dbReference type="Rhea" id="RHEA-COMP:10147"/>
        <dbReference type="ChEBI" id="CHEBI:15378"/>
        <dbReference type="ChEBI" id="CHEBI:57856"/>
        <dbReference type="ChEBI" id="CHEBI:59789"/>
        <dbReference type="ChEBI" id="CHEBI:73542"/>
        <dbReference type="ChEBI" id="CHEBI:74269"/>
        <dbReference type="EC" id="2.1.1.228"/>
    </reaction>
</comment>
<evidence type="ECO:0000256" key="11">
    <source>
        <dbReference type="ARBA" id="ARBA00022694"/>
    </source>
</evidence>
<evidence type="ECO:0000256" key="17">
    <source>
        <dbReference type="RuleBase" id="RU003464"/>
    </source>
</evidence>
<keyword evidence="9 15" id="KW-0808">Transferase</keyword>
<evidence type="ECO:0000256" key="14">
    <source>
        <dbReference type="ARBA" id="ARBA00047783"/>
    </source>
</evidence>
<sequence>MKITILTLFPEMFTALSQSILGRALKSGKFSVDIVDIRDYTEDKHLKCDDYPFGGGAGMVMMAQPIGSAIEAVDPDHKARRIYLSPKGKTFRQEKVFELVEEEHLVLLCGHYEGVDQRAIDLFIDEEISICDYVLTGGELPAMVVVDCVARYVEGVLSPESLVQESFSENLLEYPQYTRPVEYRGLTVPEVLRSGNHAEIDKWRRAQAEAVTRKMRPDLLK</sequence>
<dbReference type="GO" id="GO:0002939">
    <property type="term" value="P:tRNA N1-guanine methylation"/>
    <property type="evidence" value="ECO:0007669"/>
    <property type="project" value="TreeGrafter"/>
</dbReference>
<dbReference type="PANTHER" id="PTHR46417">
    <property type="entry name" value="TRNA (GUANINE-N(1)-)-METHYLTRANSFERASE"/>
    <property type="match status" value="1"/>
</dbReference>
<dbReference type="GO" id="GO:0052906">
    <property type="term" value="F:tRNA (guanine(37)-N1)-methyltransferase activity"/>
    <property type="evidence" value="ECO:0007669"/>
    <property type="project" value="UniProtKB-UniRule"/>
</dbReference>
<keyword evidence="10 15" id="KW-0949">S-adenosyl-L-methionine</keyword>
<evidence type="ECO:0000256" key="4">
    <source>
        <dbReference type="ARBA" id="ARBA00011738"/>
    </source>
</evidence>
<feature type="binding site" evidence="15 16">
    <location>
        <position position="110"/>
    </location>
    <ligand>
        <name>S-adenosyl-L-methionine</name>
        <dbReference type="ChEBI" id="CHEBI:59789"/>
    </ligand>
</feature>
<dbReference type="AlphaFoldDB" id="A0A9D2H288"/>